<evidence type="ECO:0000313" key="2">
    <source>
        <dbReference type="Proteomes" id="UP000824108"/>
    </source>
</evidence>
<evidence type="ECO:0000313" key="1">
    <source>
        <dbReference type="EMBL" id="HIZ92415.1"/>
    </source>
</evidence>
<dbReference type="AlphaFoldDB" id="A0A9D2H0I8"/>
<reference evidence="1" key="2">
    <citation type="submission" date="2021-04" db="EMBL/GenBank/DDBJ databases">
        <authorList>
            <person name="Gilroy R."/>
        </authorList>
    </citation>
    <scope>NUCLEOTIDE SEQUENCE</scope>
    <source>
        <strain evidence="1">CHK118-2852</strain>
    </source>
</reference>
<protein>
    <submittedName>
        <fullName evidence="1">Uncharacterized protein</fullName>
    </submittedName>
</protein>
<proteinExistence type="predicted"/>
<sequence>MQWKPDLEAVSREYRYKPHGRCWAVYLFTTYREEGGPSPRLFTTGDKVAEFLTREEARRETYRLNGWRYKERKL</sequence>
<dbReference type="EMBL" id="DXAV01000083">
    <property type="protein sequence ID" value="HIZ92415.1"/>
    <property type="molecule type" value="Genomic_DNA"/>
</dbReference>
<name>A0A9D2H0I8_9BACE</name>
<dbReference type="Proteomes" id="UP000824108">
    <property type="component" value="Unassembled WGS sequence"/>
</dbReference>
<gene>
    <name evidence="1" type="ORF">H9807_09930</name>
</gene>
<comment type="caution">
    <text evidence="1">The sequence shown here is derived from an EMBL/GenBank/DDBJ whole genome shotgun (WGS) entry which is preliminary data.</text>
</comment>
<organism evidence="1 2">
    <name type="scientific">Candidatus Bacteroides merdavium</name>
    <dbReference type="NCBI Taxonomy" id="2838472"/>
    <lineage>
        <taxon>Bacteria</taxon>
        <taxon>Pseudomonadati</taxon>
        <taxon>Bacteroidota</taxon>
        <taxon>Bacteroidia</taxon>
        <taxon>Bacteroidales</taxon>
        <taxon>Bacteroidaceae</taxon>
        <taxon>Bacteroides</taxon>
    </lineage>
</organism>
<accession>A0A9D2H0I8</accession>
<reference evidence="1" key="1">
    <citation type="journal article" date="2021" name="PeerJ">
        <title>Extensive microbial diversity within the chicken gut microbiome revealed by metagenomics and culture.</title>
        <authorList>
            <person name="Gilroy R."/>
            <person name="Ravi A."/>
            <person name="Getino M."/>
            <person name="Pursley I."/>
            <person name="Horton D.L."/>
            <person name="Alikhan N.F."/>
            <person name="Baker D."/>
            <person name="Gharbi K."/>
            <person name="Hall N."/>
            <person name="Watson M."/>
            <person name="Adriaenssens E.M."/>
            <person name="Foster-Nyarko E."/>
            <person name="Jarju S."/>
            <person name="Secka A."/>
            <person name="Antonio M."/>
            <person name="Oren A."/>
            <person name="Chaudhuri R.R."/>
            <person name="La Ragione R."/>
            <person name="Hildebrand F."/>
            <person name="Pallen M.J."/>
        </authorList>
    </citation>
    <scope>NUCLEOTIDE SEQUENCE</scope>
    <source>
        <strain evidence="1">CHK118-2852</strain>
    </source>
</reference>